<evidence type="ECO:0000313" key="3">
    <source>
        <dbReference type="EMBL" id="NHE57584.1"/>
    </source>
</evidence>
<proteinExistence type="predicted"/>
<accession>A0ABX0H6U4</accession>
<dbReference type="Proteomes" id="UP000649799">
    <property type="component" value="Unassembled WGS sequence"/>
</dbReference>
<dbReference type="EC" id="3.1.1.29" evidence="3"/>
<dbReference type="GO" id="GO:0004045">
    <property type="term" value="F:peptidyl-tRNA hydrolase activity"/>
    <property type="evidence" value="ECO:0007669"/>
    <property type="project" value="UniProtKB-EC"/>
</dbReference>
<dbReference type="RefSeq" id="WP_166147211.1">
    <property type="nucleotide sequence ID" value="NZ_JAANYN010000004.1"/>
</dbReference>
<dbReference type="PANTHER" id="PTHR47814">
    <property type="entry name" value="PEPTIDYL-TRNA HYDROLASE ARFB"/>
    <property type="match status" value="1"/>
</dbReference>
<dbReference type="SUPFAM" id="SSF110916">
    <property type="entry name" value="Peptidyl-tRNA hydrolase domain-like"/>
    <property type="match status" value="1"/>
</dbReference>
<evidence type="ECO:0000259" key="2">
    <source>
        <dbReference type="PROSITE" id="PS00745"/>
    </source>
</evidence>
<dbReference type="EMBL" id="JAANYN010000004">
    <property type="protein sequence ID" value="NHE57584.1"/>
    <property type="molecule type" value="Genomic_DNA"/>
</dbReference>
<feature type="domain" description="Prokaryotic-type class I peptide chain release factors" evidence="2">
    <location>
        <begin position="22"/>
        <end position="38"/>
    </location>
</feature>
<gene>
    <name evidence="3" type="primary">arfB</name>
    <name evidence="3" type="ORF">G9Q97_12260</name>
</gene>
<protein>
    <submittedName>
        <fullName evidence="3">Aminoacyl-tRNA hydrolase</fullName>
        <ecNumber evidence="3">3.1.1.29</ecNumber>
    </submittedName>
</protein>
<dbReference type="InterPro" id="IPR000352">
    <property type="entry name" value="Pep_chain_release_fac_I"/>
</dbReference>
<evidence type="ECO:0000256" key="1">
    <source>
        <dbReference type="SAM" id="MobiDB-lite"/>
    </source>
</evidence>
<dbReference type="PROSITE" id="PS00745">
    <property type="entry name" value="RF_PROK_I"/>
    <property type="match status" value="1"/>
</dbReference>
<feature type="region of interest" description="Disordered" evidence="1">
    <location>
        <begin position="108"/>
        <end position="138"/>
    </location>
</feature>
<dbReference type="Gene3D" id="3.30.160.20">
    <property type="match status" value="1"/>
</dbReference>
<organism evidence="3 4">
    <name type="scientific">Cyclobacterium plantarum</name>
    <dbReference type="NCBI Taxonomy" id="2716263"/>
    <lineage>
        <taxon>Bacteria</taxon>
        <taxon>Pseudomonadati</taxon>
        <taxon>Bacteroidota</taxon>
        <taxon>Cytophagia</taxon>
        <taxon>Cytophagales</taxon>
        <taxon>Cyclobacteriaceae</taxon>
        <taxon>Cyclobacterium</taxon>
    </lineage>
</organism>
<evidence type="ECO:0000313" key="4">
    <source>
        <dbReference type="Proteomes" id="UP000649799"/>
    </source>
</evidence>
<name>A0ABX0H6U4_9BACT</name>
<comment type="caution">
    <text evidence="3">The sequence shown here is derived from an EMBL/GenBank/DDBJ whole genome shotgun (WGS) entry which is preliminary data.</text>
</comment>
<dbReference type="PANTHER" id="PTHR47814:SF1">
    <property type="entry name" value="PEPTIDYL-TRNA HYDROLASE ARFB"/>
    <property type="match status" value="1"/>
</dbReference>
<dbReference type="Pfam" id="PF00472">
    <property type="entry name" value="RF-1"/>
    <property type="match status" value="1"/>
</dbReference>
<reference evidence="3 4" key="1">
    <citation type="submission" date="2020-03" db="EMBL/GenBank/DDBJ databases">
        <title>Cyclobacterium plantarum sp. nov., a marine bacterium isolated from a coastal-marine wetland.</title>
        <authorList>
            <person name="Sanchez-Porro C."/>
            <person name="Ventosa A."/>
            <person name="Amoozegar M."/>
        </authorList>
    </citation>
    <scope>NUCLEOTIDE SEQUENCE [LARGE SCALE GENOMIC DNA]</scope>
    <source>
        <strain evidence="3 4">GBPx2</strain>
    </source>
</reference>
<dbReference type="NCBIfam" id="NF006718">
    <property type="entry name" value="PRK09256.1"/>
    <property type="match status" value="1"/>
</dbReference>
<feature type="compositionally biased region" description="Basic and acidic residues" evidence="1">
    <location>
        <begin position="116"/>
        <end position="138"/>
    </location>
</feature>
<keyword evidence="3" id="KW-0378">Hydrolase</keyword>
<sequence length="138" mass="16081">MSIFHKIKVQFLNQELSFQAARSSGPGGQNVNKVNSKIILRFNIPDSQLLDESEKDLLMKKWAHKLDNAGDLIIQSQEKRSQVQNKTIAIRKFYEMLNAAFQKRKLRKATRPGKGAIEKRLKAKKIQADKKKYRRKDW</sequence>
<keyword evidence="4" id="KW-1185">Reference proteome</keyword>